<accession>A0A6L5Z650</accession>
<dbReference type="EMBL" id="WIND01000020">
    <property type="protein sequence ID" value="MSU91524.1"/>
    <property type="molecule type" value="Genomic_DNA"/>
</dbReference>
<dbReference type="Proteomes" id="UP000474957">
    <property type="component" value="Unassembled WGS sequence"/>
</dbReference>
<evidence type="ECO:0000313" key="1">
    <source>
        <dbReference type="EMBL" id="MSU91524.1"/>
    </source>
</evidence>
<protein>
    <submittedName>
        <fullName evidence="1">Uncharacterized protein</fullName>
    </submittedName>
</protein>
<organism evidence="1 2">
    <name type="scientific">Halovulum marinum</name>
    <dbReference type="NCBI Taxonomy" id="2662447"/>
    <lineage>
        <taxon>Bacteria</taxon>
        <taxon>Pseudomonadati</taxon>
        <taxon>Pseudomonadota</taxon>
        <taxon>Alphaproteobacteria</taxon>
        <taxon>Rhodobacterales</taxon>
        <taxon>Paracoccaceae</taxon>
        <taxon>Halovulum</taxon>
    </lineage>
</organism>
<name>A0A6L5Z650_9RHOB</name>
<dbReference type="AlphaFoldDB" id="A0A6L5Z650"/>
<gene>
    <name evidence="1" type="ORF">GE300_18250</name>
</gene>
<comment type="caution">
    <text evidence="1">The sequence shown here is derived from an EMBL/GenBank/DDBJ whole genome shotgun (WGS) entry which is preliminary data.</text>
</comment>
<reference evidence="1 2" key="1">
    <citation type="submission" date="2019-10" db="EMBL/GenBank/DDBJ databases">
        <title>Cognatihalovulum marinum gen. nov. sp. nov., a new member of the family Rhodobacteraceae isolated from deep seawater of the Northwest Indian Ocean.</title>
        <authorList>
            <person name="Ruan C."/>
            <person name="Wang J."/>
            <person name="Zheng X."/>
            <person name="Song L."/>
            <person name="Zhu Y."/>
            <person name="Huang Y."/>
            <person name="Lu Z."/>
            <person name="Du W."/>
            <person name="Huang L."/>
            <person name="Dai X."/>
        </authorList>
    </citation>
    <scope>NUCLEOTIDE SEQUENCE [LARGE SCALE GENOMIC DNA]</scope>
    <source>
        <strain evidence="1 2">2CG4</strain>
    </source>
</reference>
<evidence type="ECO:0000313" key="2">
    <source>
        <dbReference type="Proteomes" id="UP000474957"/>
    </source>
</evidence>
<dbReference type="RefSeq" id="WP_154448769.1">
    <property type="nucleotide sequence ID" value="NZ_WIND01000020.1"/>
</dbReference>
<sequence>MKPVKTGLTVLGTALALALVVAQIASLSLGDTIQAREYVARDRVALPRPGQMYELVGTRIVRSPLCELQIADAWRTAPGERQIFVNQLGEILPAVVGIVAGVIPTGADGGREFRDFQRSLYEVVWEYDELSMPSSARPPASARCVQEMRAAAQRGSCILAIDTVLKRSDGEVRANADGSIAIGGVFAVSFKPRCALVCTEGATCEPRAVPDAITEARWVTRLKLGLGVVQQRS</sequence>
<proteinExistence type="predicted"/>
<keyword evidence="2" id="KW-1185">Reference proteome</keyword>